<dbReference type="PANTHER" id="PTHR11839">
    <property type="entry name" value="UDP/ADP-SUGAR PYROPHOSPHATASE"/>
    <property type="match status" value="1"/>
</dbReference>
<dbReference type="AlphaFoldDB" id="A0A377LS83"/>
<keyword evidence="3 5" id="KW-0378">Hydrolase</keyword>
<evidence type="ECO:0000313" key="6">
    <source>
        <dbReference type="Proteomes" id="UP000255106"/>
    </source>
</evidence>
<dbReference type="EC" id="3.6.1.-" evidence="5"/>
<dbReference type="EMBL" id="UGJB01000004">
    <property type="protein sequence ID" value="STQ08726.1"/>
    <property type="molecule type" value="Genomic_DNA"/>
</dbReference>
<dbReference type="GO" id="GO:0005829">
    <property type="term" value="C:cytosol"/>
    <property type="evidence" value="ECO:0007669"/>
    <property type="project" value="TreeGrafter"/>
</dbReference>
<dbReference type="SUPFAM" id="SSF55811">
    <property type="entry name" value="Nudix"/>
    <property type="match status" value="1"/>
</dbReference>
<dbReference type="PANTHER" id="PTHR11839:SF12">
    <property type="entry name" value="ADP COMPOUNDS HYDROLASE NUDE"/>
    <property type="match status" value="1"/>
</dbReference>
<dbReference type="GO" id="GO:0006753">
    <property type="term" value="P:nucleoside phosphate metabolic process"/>
    <property type="evidence" value="ECO:0007669"/>
    <property type="project" value="TreeGrafter"/>
</dbReference>
<sequence length="254" mass="28407">MSKPLQKPTILSVETVAKSRLFNVESVDLEFSNGVRRVYERMRPSSREAVMIIPIVDDHLILIREYAVGTESYELGFSKGLIDPGETVFEAANRELKEEVGFGAKELSFLKKLSMAPSYFSSKMNIVVAEDLYPESLEGDEPEPLPQVRWPLAHLMDLLKDPDFNEARNVSALFLVREWLKGQGGCSGLMPQPSPTGEGANTKTATRGCRFALVSEQLVRLAVINNLCTHLMYRLRGWLRTFDEILLTAIATVG</sequence>
<comment type="cofactor">
    <cofactor evidence="1">
        <name>Mg(2+)</name>
        <dbReference type="ChEBI" id="CHEBI:18420"/>
    </cofactor>
</comment>
<dbReference type="InterPro" id="IPR015797">
    <property type="entry name" value="NUDIX_hydrolase-like_dom_sf"/>
</dbReference>
<dbReference type="PROSITE" id="PS51462">
    <property type="entry name" value="NUDIX"/>
    <property type="match status" value="1"/>
</dbReference>
<comment type="subunit">
    <text evidence="2">Homodimer.</text>
</comment>
<feature type="domain" description="Nudix hydrolase" evidence="4">
    <location>
        <begin position="45"/>
        <end position="172"/>
    </location>
</feature>
<evidence type="ECO:0000256" key="1">
    <source>
        <dbReference type="ARBA" id="ARBA00001946"/>
    </source>
</evidence>
<dbReference type="PROSITE" id="PS00893">
    <property type="entry name" value="NUDIX_BOX"/>
    <property type="match status" value="1"/>
</dbReference>
<dbReference type="Pfam" id="PF00293">
    <property type="entry name" value="NUDIX"/>
    <property type="match status" value="1"/>
</dbReference>
<reference evidence="5 6" key="1">
    <citation type="submission" date="2018-06" db="EMBL/GenBank/DDBJ databases">
        <authorList>
            <consortium name="Pathogen Informatics"/>
            <person name="Doyle S."/>
        </authorList>
    </citation>
    <scope>NUCLEOTIDE SEQUENCE [LARGE SCALE GENOMIC DNA]</scope>
    <source>
        <strain evidence="5 6">NCTC10005</strain>
    </source>
</reference>
<evidence type="ECO:0000313" key="5">
    <source>
        <dbReference type="EMBL" id="STQ08726.1"/>
    </source>
</evidence>
<accession>A0A377LS83</accession>
<dbReference type="GO" id="GO:0019144">
    <property type="term" value="F:ADP-sugar diphosphatase activity"/>
    <property type="evidence" value="ECO:0007669"/>
    <property type="project" value="TreeGrafter"/>
</dbReference>
<dbReference type="CDD" id="cd24156">
    <property type="entry name" value="NUDIX_ADPRase_NudE"/>
    <property type="match status" value="1"/>
</dbReference>
<dbReference type="GO" id="GO:0019693">
    <property type="term" value="P:ribose phosphate metabolic process"/>
    <property type="evidence" value="ECO:0007669"/>
    <property type="project" value="TreeGrafter"/>
</dbReference>
<evidence type="ECO:0000259" key="4">
    <source>
        <dbReference type="PROSITE" id="PS51462"/>
    </source>
</evidence>
<protein>
    <submittedName>
        <fullName evidence="5">ADP-ribose diphosphatase NudE</fullName>
        <ecNumber evidence="5">3.6.1.-</ecNumber>
    </submittedName>
</protein>
<dbReference type="Proteomes" id="UP000255106">
    <property type="component" value="Unassembled WGS sequence"/>
</dbReference>
<organism evidence="5 6">
    <name type="scientific">Enterobacter cloacae</name>
    <dbReference type="NCBI Taxonomy" id="550"/>
    <lineage>
        <taxon>Bacteria</taxon>
        <taxon>Pseudomonadati</taxon>
        <taxon>Pseudomonadota</taxon>
        <taxon>Gammaproteobacteria</taxon>
        <taxon>Enterobacterales</taxon>
        <taxon>Enterobacteriaceae</taxon>
        <taxon>Enterobacter</taxon>
        <taxon>Enterobacter cloacae complex</taxon>
    </lineage>
</organism>
<dbReference type="FunFam" id="3.90.79.10:FF:000006">
    <property type="entry name" value="ADP compounds hydrolase NudE"/>
    <property type="match status" value="1"/>
</dbReference>
<gene>
    <name evidence="5" type="primary">nudE</name>
    <name evidence="5" type="ORF">NCTC10005_01412</name>
</gene>
<evidence type="ECO:0000256" key="2">
    <source>
        <dbReference type="ARBA" id="ARBA00011738"/>
    </source>
</evidence>
<proteinExistence type="predicted"/>
<dbReference type="InterPro" id="IPR000086">
    <property type="entry name" value="NUDIX_hydrolase_dom"/>
</dbReference>
<evidence type="ECO:0000256" key="3">
    <source>
        <dbReference type="ARBA" id="ARBA00022801"/>
    </source>
</evidence>
<dbReference type="NCBIfam" id="NF008736">
    <property type="entry name" value="PRK11762.1"/>
    <property type="match status" value="1"/>
</dbReference>
<dbReference type="Gene3D" id="3.90.79.10">
    <property type="entry name" value="Nucleoside Triphosphate Pyrophosphohydrolase"/>
    <property type="match status" value="1"/>
</dbReference>
<dbReference type="InterPro" id="IPR020084">
    <property type="entry name" value="NUDIX_hydrolase_CS"/>
</dbReference>
<name>A0A377LS83_ENTCL</name>